<keyword evidence="1" id="KW-0175">Coiled coil</keyword>
<dbReference type="InterPro" id="IPR039453">
    <property type="entry name" value="OM14_C"/>
</dbReference>
<evidence type="ECO:0000256" key="2">
    <source>
        <dbReference type="SAM" id="MobiDB-lite"/>
    </source>
</evidence>
<dbReference type="GO" id="GO:1990593">
    <property type="term" value="F:nascent polypeptide-associated complex binding"/>
    <property type="evidence" value="ECO:0007669"/>
    <property type="project" value="InterPro"/>
</dbReference>
<organism evidence="5 6">
    <name type="scientific">Suhomyces tanzawaensis NRRL Y-17324</name>
    <dbReference type="NCBI Taxonomy" id="984487"/>
    <lineage>
        <taxon>Eukaryota</taxon>
        <taxon>Fungi</taxon>
        <taxon>Dikarya</taxon>
        <taxon>Ascomycota</taxon>
        <taxon>Saccharomycotina</taxon>
        <taxon>Pichiomycetes</taxon>
        <taxon>Debaryomycetaceae</taxon>
        <taxon>Suhomyces</taxon>
    </lineage>
</organism>
<keyword evidence="6" id="KW-1185">Reference proteome</keyword>
<dbReference type="Proteomes" id="UP000094285">
    <property type="component" value="Unassembled WGS sequence"/>
</dbReference>
<dbReference type="PANTHER" id="PTHR38402">
    <property type="entry name" value="MITOCHONDRIAL OUTER MEMBRANE PROTEIN OM14"/>
    <property type="match status" value="1"/>
</dbReference>
<evidence type="ECO:0000313" key="6">
    <source>
        <dbReference type="Proteomes" id="UP000094285"/>
    </source>
</evidence>
<dbReference type="GeneID" id="30984740"/>
<feature type="coiled-coil region" evidence="1">
    <location>
        <begin position="50"/>
        <end position="84"/>
    </location>
</feature>
<feature type="domain" description="Mitochondrial outer membrane protein OM14 C-terminal" evidence="4">
    <location>
        <begin position="120"/>
        <end position="187"/>
    </location>
</feature>
<dbReference type="AlphaFoldDB" id="A0A1E4SDM0"/>
<proteinExistence type="predicted"/>
<reference evidence="6" key="1">
    <citation type="submission" date="2016-05" db="EMBL/GenBank/DDBJ databases">
        <title>Comparative genomics of biotechnologically important yeasts.</title>
        <authorList>
            <consortium name="DOE Joint Genome Institute"/>
            <person name="Riley R."/>
            <person name="Haridas S."/>
            <person name="Wolfe K.H."/>
            <person name="Lopes M.R."/>
            <person name="Hittinger C.T."/>
            <person name="Goker M."/>
            <person name="Salamov A."/>
            <person name="Wisecaver J."/>
            <person name="Long T.M."/>
            <person name="Aerts A.L."/>
            <person name="Barry K."/>
            <person name="Choi C."/>
            <person name="Clum A."/>
            <person name="Coughlan A.Y."/>
            <person name="Deshpande S."/>
            <person name="Douglass A.P."/>
            <person name="Hanson S.J."/>
            <person name="Klenk H.-P."/>
            <person name="Labutti K."/>
            <person name="Lapidus A."/>
            <person name="Lindquist E."/>
            <person name="Lipzen A."/>
            <person name="Meier-Kolthoff J.P."/>
            <person name="Ohm R.A."/>
            <person name="Otillar R.P."/>
            <person name="Pangilinan J."/>
            <person name="Peng Y."/>
            <person name="Rokas A."/>
            <person name="Rosa C.A."/>
            <person name="Scheuner C."/>
            <person name="Sibirny A.A."/>
            <person name="Slot J.C."/>
            <person name="Stielow J.B."/>
            <person name="Sun H."/>
            <person name="Kurtzman C.P."/>
            <person name="Blackwell M."/>
            <person name="Grigoriev I.V."/>
            <person name="Jeffries T.W."/>
        </authorList>
    </citation>
    <scope>NUCLEOTIDE SEQUENCE [LARGE SCALE GENOMIC DNA]</scope>
    <source>
        <strain evidence="6">NRRL Y-17324</strain>
    </source>
</reference>
<feature type="transmembrane region" description="Helical" evidence="3">
    <location>
        <begin position="157"/>
        <end position="178"/>
    </location>
</feature>
<dbReference type="RefSeq" id="XP_020062717.1">
    <property type="nucleotide sequence ID" value="XM_020210604.1"/>
</dbReference>
<dbReference type="GO" id="GO:0005741">
    <property type="term" value="C:mitochondrial outer membrane"/>
    <property type="evidence" value="ECO:0007669"/>
    <property type="project" value="InterPro"/>
</dbReference>
<feature type="transmembrane region" description="Helical" evidence="3">
    <location>
        <begin position="126"/>
        <end position="145"/>
    </location>
</feature>
<dbReference type="InterPro" id="IPR039454">
    <property type="entry name" value="OM14"/>
</dbReference>
<dbReference type="STRING" id="984487.A0A1E4SDM0"/>
<gene>
    <name evidence="5" type="ORF">CANTADRAFT_56556</name>
</gene>
<name>A0A1E4SDM0_9ASCO</name>
<feature type="compositionally biased region" description="Polar residues" evidence="2">
    <location>
        <begin position="25"/>
        <end position="35"/>
    </location>
</feature>
<evidence type="ECO:0000313" key="5">
    <source>
        <dbReference type="EMBL" id="ODV77595.1"/>
    </source>
</evidence>
<sequence>MSYAEAAASSGPTGANKLPSPPKVKQTSDPSGNVETVNAKEFEKLKKQGKQEAHDIIEKNNEKAKRVEEELEKLEREGKSILNKVIASLQDGAAQLSQYFNGAGAKLQSESCTVVSRTATELQNPVVVAQALVGVTGAIAGYFAYLERKRINTESGLVLGIHASVITGLVLADGYLFNKFYPKYDKKRL</sequence>
<evidence type="ECO:0000256" key="1">
    <source>
        <dbReference type="SAM" id="Coils"/>
    </source>
</evidence>
<evidence type="ECO:0000259" key="4">
    <source>
        <dbReference type="Pfam" id="PF17304"/>
    </source>
</evidence>
<evidence type="ECO:0000256" key="3">
    <source>
        <dbReference type="SAM" id="Phobius"/>
    </source>
</evidence>
<accession>A0A1E4SDM0</accession>
<dbReference type="Pfam" id="PF17304">
    <property type="entry name" value="OM14_C"/>
    <property type="match status" value="1"/>
</dbReference>
<dbReference type="GO" id="GO:0006626">
    <property type="term" value="P:protein targeting to mitochondrion"/>
    <property type="evidence" value="ECO:0007669"/>
    <property type="project" value="TreeGrafter"/>
</dbReference>
<keyword evidence="3" id="KW-1133">Transmembrane helix</keyword>
<protein>
    <recommendedName>
        <fullName evidence="4">Mitochondrial outer membrane protein OM14 C-terminal domain-containing protein</fullName>
    </recommendedName>
</protein>
<dbReference type="EMBL" id="KV453915">
    <property type="protein sequence ID" value="ODV77595.1"/>
    <property type="molecule type" value="Genomic_DNA"/>
</dbReference>
<keyword evidence="3" id="KW-0812">Transmembrane</keyword>
<dbReference type="OrthoDB" id="3980970at2759"/>
<dbReference type="PANTHER" id="PTHR38402:SF1">
    <property type="entry name" value="MITOCHONDRIAL OUTER MEMBRANE PROTEIN OM14"/>
    <property type="match status" value="1"/>
</dbReference>
<keyword evidence="3" id="KW-0472">Membrane</keyword>
<feature type="region of interest" description="Disordered" evidence="2">
    <location>
        <begin position="1"/>
        <end position="35"/>
    </location>
</feature>